<dbReference type="GO" id="GO:0005634">
    <property type="term" value="C:nucleus"/>
    <property type="evidence" value="ECO:0007669"/>
    <property type="project" value="TreeGrafter"/>
</dbReference>
<dbReference type="AlphaFoldDB" id="W2TQ91"/>
<evidence type="ECO:0000256" key="1">
    <source>
        <dbReference type="SAM" id="Coils"/>
    </source>
</evidence>
<evidence type="ECO:0000313" key="3">
    <source>
        <dbReference type="EMBL" id="ETN83202.1"/>
    </source>
</evidence>
<reference evidence="4" key="1">
    <citation type="journal article" date="2014" name="Nat. Genet.">
        <title>Genome of the human hookworm Necator americanus.</title>
        <authorList>
            <person name="Tang Y.T."/>
            <person name="Gao X."/>
            <person name="Rosa B.A."/>
            <person name="Abubucker S."/>
            <person name="Hallsworth-Pepin K."/>
            <person name="Martin J."/>
            <person name="Tyagi R."/>
            <person name="Heizer E."/>
            <person name="Zhang X."/>
            <person name="Bhonagiri-Palsikar V."/>
            <person name="Minx P."/>
            <person name="Warren W.C."/>
            <person name="Wang Q."/>
            <person name="Zhan B."/>
            <person name="Hotez P.J."/>
            <person name="Sternberg P.W."/>
            <person name="Dougall A."/>
            <person name="Gaze S.T."/>
            <person name="Mulvenna J."/>
            <person name="Sotillo J."/>
            <person name="Ranganathan S."/>
            <person name="Rabelo E.M."/>
            <person name="Wilson R.K."/>
            <person name="Felgner P.L."/>
            <person name="Bethony J."/>
            <person name="Hawdon J.M."/>
            <person name="Gasser R.B."/>
            <person name="Loukas A."/>
            <person name="Mitreva M."/>
        </authorList>
    </citation>
    <scope>NUCLEOTIDE SEQUENCE [LARGE SCALE GENOMIC DNA]</scope>
</reference>
<proteinExistence type="predicted"/>
<feature type="region of interest" description="Disordered" evidence="2">
    <location>
        <begin position="1"/>
        <end position="21"/>
    </location>
</feature>
<name>W2TQ91_NECAM</name>
<feature type="compositionally biased region" description="Basic residues" evidence="2">
    <location>
        <begin position="1"/>
        <end position="15"/>
    </location>
</feature>
<gene>
    <name evidence="3" type="ORF">NECAME_07500</name>
</gene>
<evidence type="ECO:0000313" key="4">
    <source>
        <dbReference type="Proteomes" id="UP000053676"/>
    </source>
</evidence>
<dbReference type="GeneID" id="25347530"/>
<organism evidence="3 4">
    <name type="scientific">Necator americanus</name>
    <name type="common">Human hookworm</name>
    <dbReference type="NCBI Taxonomy" id="51031"/>
    <lineage>
        <taxon>Eukaryota</taxon>
        <taxon>Metazoa</taxon>
        <taxon>Ecdysozoa</taxon>
        <taxon>Nematoda</taxon>
        <taxon>Chromadorea</taxon>
        <taxon>Rhabditida</taxon>
        <taxon>Rhabditina</taxon>
        <taxon>Rhabditomorpha</taxon>
        <taxon>Strongyloidea</taxon>
        <taxon>Ancylostomatidae</taxon>
        <taxon>Bunostominae</taxon>
        <taxon>Necator</taxon>
    </lineage>
</organism>
<keyword evidence="1" id="KW-0175">Coiled coil</keyword>
<protein>
    <submittedName>
        <fullName evidence="3">Uncharacterized protein</fullName>
    </submittedName>
</protein>
<dbReference type="OMA" id="MGRHKRI"/>
<dbReference type="EMBL" id="KI658270">
    <property type="protein sequence ID" value="ETN83202.1"/>
    <property type="molecule type" value="Genomic_DNA"/>
</dbReference>
<dbReference type="STRING" id="51031.W2TQ91"/>
<feature type="region of interest" description="Disordered" evidence="2">
    <location>
        <begin position="53"/>
        <end position="75"/>
    </location>
</feature>
<dbReference type="KEGG" id="nai:NECAME_07500"/>
<dbReference type="CTD" id="25347530"/>
<accession>W2TQ91</accession>
<dbReference type="PANTHER" id="PTHR21838:SF2">
    <property type="entry name" value="COILED-COIL DOMAIN-CONTAINING PROTEIN 137"/>
    <property type="match status" value="1"/>
</dbReference>
<dbReference type="Proteomes" id="UP000053676">
    <property type="component" value="Unassembled WGS sequence"/>
</dbReference>
<feature type="coiled-coil region" evidence="1">
    <location>
        <begin position="137"/>
        <end position="164"/>
    </location>
</feature>
<feature type="compositionally biased region" description="Basic and acidic residues" evidence="2">
    <location>
        <begin position="53"/>
        <end position="67"/>
    </location>
</feature>
<evidence type="ECO:0000256" key="2">
    <source>
        <dbReference type="SAM" id="MobiDB-lite"/>
    </source>
</evidence>
<dbReference type="PANTHER" id="PTHR21838">
    <property type="entry name" value="COILED-COIL DOMAIN-CONTAINING PROTEIN 137"/>
    <property type="match status" value="1"/>
</dbReference>
<dbReference type="OrthoDB" id="5876637at2759"/>
<sequence>MGRHKRIPTKNRKKLKSVDPFNKNGASLRALALSTVNWEPNDEDQPMSRCLRELQESKKETITDKKDVKRRKQRKNKVLAEAEKAGIRKGRFETVEHFVRRVERMTFAAVKEHETLIKQGLVGRKESEIEADFKLLEEKEKAQREQKRNEIQNKIKAARKIRNQTAKIKEETLKTKERMKSKRNAEEKAEDEAGIEEMQENDNVMDGAQSCSATIDGSNLQSTTKRRKLCGSDWTRKMKLARTLPRQEVALNQREVIRFGERYDAPPVFQGMMKKEMDPLMAKAGSRNLLLCSLLQKQNVKETKYLEEEKRREQEEIDRQRVIEAYRELKRKKGRAVSSDS</sequence>
<dbReference type="InterPro" id="IPR026680">
    <property type="entry name" value="CCDC137"/>
</dbReference>
<keyword evidence="4" id="KW-1185">Reference proteome</keyword>